<keyword evidence="2" id="KW-1185">Reference proteome</keyword>
<evidence type="ECO:0000313" key="2">
    <source>
        <dbReference type="Proteomes" id="UP001218218"/>
    </source>
</evidence>
<name>A0AAD7E8A2_9AGAR</name>
<sequence length="222" mass="24748">MALKMTQTSPVATVAANGRDKVELYCGNISPVVPDFDDPLKWWKDILAIPGVSISVKHFFSSLKHTLSDARLSMTAETIYIHIIFLFNDLDMNTIHYEYDMGLLSTTLVAFPSIYRLICVMILSASGWASGQNTQGRAFACMSPDFSIHLFLAVWRPPVRRKLPEVIRSFETLAMWLLPGISAFEVGGMNSPVLSSVRVPKLKLGDGSVLWYNFVKGRRTGT</sequence>
<evidence type="ECO:0000313" key="1">
    <source>
        <dbReference type="EMBL" id="KAJ7301964.1"/>
    </source>
</evidence>
<dbReference type="InterPro" id="IPR012337">
    <property type="entry name" value="RNaseH-like_sf"/>
</dbReference>
<gene>
    <name evidence="1" type="ORF">DFH08DRAFT_827070</name>
</gene>
<protein>
    <submittedName>
        <fullName evidence="1">Uncharacterized protein</fullName>
    </submittedName>
</protein>
<dbReference type="EMBL" id="JARIHO010000123">
    <property type="protein sequence ID" value="KAJ7301964.1"/>
    <property type="molecule type" value="Genomic_DNA"/>
</dbReference>
<reference evidence="1" key="1">
    <citation type="submission" date="2023-03" db="EMBL/GenBank/DDBJ databases">
        <title>Massive genome expansion in bonnet fungi (Mycena s.s.) driven by repeated elements and novel gene families across ecological guilds.</title>
        <authorList>
            <consortium name="Lawrence Berkeley National Laboratory"/>
            <person name="Harder C.B."/>
            <person name="Miyauchi S."/>
            <person name="Viragh M."/>
            <person name="Kuo A."/>
            <person name="Thoen E."/>
            <person name="Andreopoulos B."/>
            <person name="Lu D."/>
            <person name="Skrede I."/>
            <person name="Drula E."/>
            <person name="Henrissat B."/>
            <person name="Morin E."/>
            <person name="Kohler A."/>
            <person name="Barry K."/>
            <person name="LaButti K."/>
            <person name="Morin E."/>
            <person name="Salamov A."/>
            <person name="Lipzen A."/>
            <person name="Mereny Z."/>
            <person name="Hegedus B."/>
            <person name="Baldrian P."/>
            <person name="Stursova M."/>
            <person name="Weitz H."/>
            <person name="Taylor A."/>
            <person name="Grigoriev I.V."/>
            <person name="Nagy L.G."/>
            <person name="Martin F."/>
            <person name="Kauserud H."/>
        </authorList>
    </citation>
    <scope>NUCLEOTIDE SEQUENCE</scope>
    <source>
        <strain evidence="1">CBHHK002</strain>
    </source>
</reference>
<accession>A0AAD7E8A2</accession>
<comment type="caution">
    <text evidence="1">The sequence shown here is derived from an EMBL/GenBank/DDBJ whole genome shotgun (WGS) entry which is preliminary data.</text>
</comment>
<proteinExistence type="predicted"/>
<dbReference type="Proteomes" id="UP001218218">
    <property type="component" value="Unassembled WGS sequence"/>
</dbReference>
<dbReference type="AlphaFoldDB" id="A0AAD7E8A2"/>
<organism evidence="1 2">
    <name type="scientific">Mycena albidolilacea</name>
    <dbReference type="NCBI Taxonomy" id="1033008"/>
    <lineage>
        <taxon>Eukaryota</taxon>
        <taxon>Fungi</taxon>
        <taxon>Dikarya</taxon>
        <taxon>Basidiomycota</taxon>
        <taxon>Agaricomycotina</taxon>
        <taxon>Agaricomycetes</taxon>
        <taxon>Agaricomycetidae</taxon>
        <taxon>Agaricales</taxon>
        <taxon>Marasmiineae</taxon>
        <taxon>Mycenaceae</taxon>
        <taxon>Mycena</taxon>
    </lineage>
</organism>
<dbReference type="SUPFAM" id="SSF53098">
    <property type="entry name" value="Ribonuclease H-like"/>
    <property type="match status" value="1"/>
</dbReference>